<reference evidence="2" key="1">
    <citation type="journal article" date="2022" name="Mol. Ecol. Resour.">
        <title>The genomes of chicory, endive, great burdock and yacon provide insights into Asteraceae palaeo-polyploidization history and plant inulin production.</title>
        <authorList>
            <person name="Fan W."/>
            <person name="Wang S."/>
            <person name="Wang H."/>
            <person name="Wang A."/>
            <person name="Jiang F."/>
            <person name="Liu H."/>
            <person name="Zhao H."/>
            <person name="Xu D."/>
            <person name="Zhang Y."/>
        </authorList>
    </citation>
    <scope>NUCLEOTIDE SEQUENCE [LARGE SCALE GENOMIC DNA]</scope>
    <source>
        <strain evidence="2">cv. Niubang</strain>
    </source>
</reference>
<sequence length="136" mass="14849">MNIFRSFSVFCKAANFQVVAHAYLSKLLSLGHQNEGGAHLPLMQTNTFVELQGALNRSTSRAYPYDSEAFFSAITFWLPLLVSLLLLVSGSLCCLSAPSLASSPMLFLSSIVAGADSFFPSYPAEISFNSEIRKKQ</sequence>
<evidence type="ECO:0000313" key="2">
    <source>
        <dbReference type="Proteomes" id="UP001055879"/>
    </source>
</evidence>
<name>A0ACB9FGV3_ARCLA</name>
<dbReference type="EMBL" id="CM042047">
    <property type="protein sequence ID" value="KAI3770065.1"/>
    <property type="molecule type" value="Genomic_DNA"/>
</dbReference>
<evidence type="ECO:0000313" key="1">
    <source>
        <dbReference type="EMBL" id="KAI3770065.1"/>
    </source>
</evidence>
<proteinExistence type="predicted"/>
<dbReference type="Proteomes" id="UP001055879">
    <property type="component" value="Linkage Group LG01"/>
</dbReference>
<protein>
    <submittedName>
        <fullName evidence="1">Uncharacterized protein</fullName>
    </submittedName>
</protein>
<gene>
    <name evidence="1" type="ORF">L6452_01186</name>
</gene>
<organism evidence="1 2">
    <name type="scientific">Arctium lappa</name>
    <name type="common">Greater burdock</name>
    <name type="synonym">Lappa major</name>
    <dbReference type="NCBI Taxonomy" id="4217"/>
    <lineage>
        <taxon>Eukaryota</taxon>
        <taxon>Viridiplantae</taxon>
        <taxon>Streptophyta</taxon>
        <taxon>Embryophyta</taxon>
        <taxon>Tracheophyta</taxon>
        <taxon>Spermatophyta</taxon>
        <taxon>Magnoliopsida</taxon>
        <taxon>eudicotyledons</taxon>
        <taxon>Gunneridae</taxon>
        <taxon>Pentapetalae</taxon>
        <taxon>asterids</taxon>
        <taxon>campanulids</taxon>
        <taxon>Asterales</taxon>
        <taxon>Asteraceae</taxon>
        <taxon>Carduoideae</taxon>
        <taxon>Cardueae</taxon>
        <taxon>Arctiinae</taxon>
        <taxon>Arctium</taxon>
    </lineage>
</organism>
<keyword evidence="2" id="KW-1185">Reference proteome</keyword>
<accession>A0ACB9FGV3</accession>
<reference evidence="1 2" key="2">
    <citation type="journal article" date="2022" name="Mol. Ecol. Resour.">
        <title>The genomes of chicory, endive, great burdock and yacon provide insights into Asteraceae paleo-polyploidization history and plant inulin production.</title>
        <authorList>
            <person name="Fan W."/>
            <person name="Wang S."/>
            <person name="Wang H."/>
            <person name="Wang A."/>
            <person name="Jiang F."/>
            <person name="Liu H."/>
            <person name="Zhao H."/>
            <person name="Xu D."/>
            <person name="Zhang Y."/>
        </authorList>
    </citation>
    <scope>NUCLEOTIDE SEQUENCE [LARGE SCALE GENOMIC DNA]</scope>
    <source>
        <strain evidence="2">cv. Niubang</strain>
    </source>
</reference>
<comment type="caution">
    <text evidence="1">The sequence shown here is derived from an EMBL/GenBank/DDBJ whole genome shotgun (WGS) entry which is preliminary data.</text>
</comment>